<dbReference type="InterPro" id="IPR027417">
    <property type="entry name" value="P-loop_NTPase"/>
</dbReference>
<protein>
    <recommendedName>
        <fullName evidence="9">DNA 3'-5' helicase</fullName>
        <ecNumber evidence="9">5.6.2.4</ecNumber>
    </recommendedName>
</protein>
<keyword evidence="13" id="KW-1185">Reference proteome</keyword>
<dbReference type="GO" id="GO:0005524">
    <property type="term" value="F:ATP binding"/>
    <property type="evidence" value="ECO:0007669"/>
    <property type="project" value="UniProtKB-KW"/>
</dbReference>
<organism evidence="12 13">
    <name type="scientific">Neoroseomonas marina</name>
    <dbReference type="NCBI Taxonomy" id="1232220"/>
    <lineage>
        <taxon>Bacteria</taxon>
        <taxon>Pseudomonadati</taxon>
        <taxon>Pseudomonadota</taxon>
        <taxon>Alphaproteobacteria</taxon>
        <taxon>Acetobacterales</taxon>
        <taxon>Acetobacteraceae</taxon>
        <taxon>Neoroseomonas</taxon>
    </lineage>
</organism>
<dbReference type="PROSITE" id="PS51192">
    <property type="entry name" value="HELICASE_ATP_BIND_1"/>
    <property type="match status" value="1"/>
</dbReference>
<dbReference type="AlphaFoldDB" id="A0A848EEE1"/>
<evidence type="ECO:0000256" key="5">
    <source>
        <dbReference type="ARBA" id="ARBA00022840"/>
    </source>
</evidence>
<evidence type="ECO:0000259" key="11">
    <source>
        <dbReference type="PROSITE" id="PS51194"/>
    </source>
</evidence>
<dbReference type="Gene3D" id="1.10.30.50">
    <property type="match status" value="1"/>
</dbReference>
<dbReference type="InterPro" id="IPR014001">
    <property type="entry name" value="Helicase_ATP-bd"/>
</dbReference>
<keyword evidence="5" id="KW-0067">ATP-binding</keyword>
<dbReference type="SUPFAM" id="SSF52540">
    <property type="entry name" value="P-loop containing nucleoside triphosphate hydrolases"/>
    <property type="match status" value="1"/>
</dbReference>
<dbReference type="GO" id="GO:0043138">
    <property type="term" value="F:3'-5' DNA helicase activity"/>
    <property type="evidence" value="ECO:0007669"/>
    <property type="project" value="UniProtKB-EC"/>
</dbReference>
<keyword evidence="2" id="KW-0547">Nucleotide-binding</keyword>
<dbReference type="Gene3D" id="3.40.50.300">
    <property type="entry name" value="P-loop containing nucleotide triphosphate hydrolases"/>
    <property type="match status" value="2"/>
</dbReference>
<dbReference type="InterPro" id="IPR004589">
    <property type="entry name" value="DNA_helicase_ATP-dep_RecQ"/>
</dbReference>
<dbReference type="Proteomes" id="UP000548582">
    <property type="component" value="Unassembled WGS sequence"/>
</dbReference>
<gene>
    <name evidence="12" type="ORF">GWK16_14485</name>
</gene>
<dbReference type="GO" id="GO:0005737">
    <property type="term" value="C:cytoplasm"/>
    <property type="evidence" value="ECO:0007669"/>
    <property type="project" value="TreeGrafter"/>
</dbReference>
<dbReference type="GO" id="GO:0009378">
    <property type="term" value="F:four-way junction helicase activity"/>
    <property type="evidence" value="ECO:0007669"/>
    <property type="project" value="TreeGrafter"/>
</dbReference>
<dbReference type="PROSITE" id="PS00690">
    <property type="entry name" value="DEAH_ATP_HELICASE"/>
    <property type="match status" value="1"/>
</dbReference>
<comment type="caution">
    <text evidence="12">The sequence shown here is derived from an EMBL/GenBank/DDBJ whole genome shotgun (WGS) entry which is preliminary data.</text>
</comment>
<dbReference type="InterPro" id="IPR002464">
    <property type="entry name" value="DNA/RNA_helicase_DEAH_CS"/>
</dbReference>
<dbReference type="PROSITE" id="PS51194">
    <property type="entry name" value="HELICASE_CTER"/>
    <property type="match status" value="1"/>
</dbReference>
<dbReference type="PANTHER" id="PTHR13710">
    <property type="entry name" value="DNA HELICASE RECQ FAMILY MEMBER"/>
    <property type="match status" value="1"/>
</dbReference>
<proteinExistence type="inferred from homology"/>
<dbReference type="InterPro" id="IPR001650">
    <property type="entry name" value="Helicase_C-like"/>
</dbReference>
<dbReference type="InterPro" id="IPR011545">
    <property type="entry name" value="DEAD/DEAH_box_helicase_dom"/>
</dbReference>
<dbReference type="Pfam" id="PF00271">
    <property type="entry name" value="Helicase_C"/>
    <property type="match status" value="1"/>
</dbReference>
<dbReference type="GO" id="GO:0004519">
    <property type="term" value="F:endonuclease activity"/>
    <property type="evidence" value="ECO:0007669"/>
    <property type="project" value="InterPro"/>
</dbReference>
<dbReference type="InterPro" id="IPR002711">
    <property type="entry name" value="HNH"/>
</dbReference>
<dbReference type="GO" id="GO:0006310">
    <property type="term" value="P:DNA recombination"/>
    <property type="evidence" value="ECO:0007669"/>
    <property type="project" value="InterPro"/>
</dbReference>
<accession>A0A848EEE1</accession>
<evidence type="ECO:0000256" key="9">
    <source>
        <dbReference type="ARBA" id="ARBA00034808"/>
    </source>
</evidence>
<keyword evidence="3 12" id="KW-0378">Hydrolase</keyword>
<dbReference type="GO" id="GO:0006281">
    <property type="term" value="P:DNA repair"/>
    <property type="evidence" value="ECO:0007669"/>
    <property type="project" value="TreeGrafter"/>
</dbReference>
<name>A0A848EEE1_9PROT</name>
<dbReference type="SMART" id="SM00487">
    <property type="entry name" value="DEXDc"/>
    <property type="match status" value="1"/>
</dbReference>
<dbReference type="EC" id="5.6.2.4" evidence="9"/>
<evidence type="ECO:0000256" key="3">
    <source>
        <dbReference type="ARBA" id="ARBA00022801"/>
    </source>
</evidence>
<dbReference type="Pfam" id="PF00270">
    <property type="entry name" value="DEAD"/>
    <property type="match status" value="1"/>
</dbReference>
<evidence type="ECO:0000259" key="10">
    <source>
        <dbReference type="PROSITE" id="PS51192"/>
    </source>
</evidence>
<dbReference type="GO" id="GO:0005694">
    <property type="term" value="C:chromosome"/>
    <property type="evidence" value="ECO:0007669"/>
    <property type="project" value="TreeGrafter"/>
</dbReference>
<dbReference type="SMART" id="SM00507">
    <property type="entry name" value="HNHc"/>
    <property type="match status" value="1"/>
</dbReference>
<dbReference type="EMBL" id="JABBKX010000004">
    <property type="protein sequence ID" value="NMJ42452.1"/>
    <property type="molecule type" value="Genomic_DNA"/>
</dbReference>
<dbReference type="NCBIfam" id="TIGR00614">
    <property type="entry name" value="recQ_fam"/>
    <property type="match status" value="1"/>
</dbReference>
<evidence type="ECO:0000256" key="2">
    <source>
        <dbReference type="ARBA" id="ARBA00022741"/>
    </source>
</evidence>
<evidence type="ECO:0000256" key="7">
    <source>
        <dbReference type="ARBA" id="ARBA00023235"/>
    </source>
</evidence>
<reference evidence="12 13" key="1">
    <citation type="submission" date="2020-03" db="EMBL/GenBank/DDBJ databases">
        <authorList>
            <person name="Sun Q."/>
        </authorList>
    </citation>
    <scope>NUCLEOTIDE SEQUENCE [LARGE SCALE GENOMIC DNA]</scope>
    <source>
        <strain evidence="12 13">JC162</strain>
    </source>
</reference>
<dbReference type="CDD" id="cd00085">
    <property type="entry name" value="HNHc"/>
    <property type="match status" value="1"/>
</dbReference>
<evidence type="ECO:0000256" key="6">
    <source>
        <dbReference type="ARBA" id="ARBA00023125"/>
    </source>
</evidence>
<comment type="catalytic activity">
    <reaction evidence="8">
        <text>Couples ATP hydrolysis with the unwinding of duplex DNA by translocating in the 3'-5' direction.</text>
        <dbReference type="EC" id="5.6.2.4"/>
    </reaction>
</comment>
<dbReference type="SMART" id="SM00490">
    <property type="entry name" value="HELICc"/>
    <property type="match status" value="1"/>
</dbReference>
<keyword evidence="4 12" id="KW-0347">Helicase</keyword>
<evidence type="ECO:0000256" key="4">
    <source>
        <dbReference type="ARBA" id="ARBA00022806"/>
    </source>
</evidence>
<dbReference type="GO" id="GO:0008270">
    <property type="term" value="F:zinc ion binding"/>
    <property type="evidence" value="ECO:0007669"/>
    <property type="project" value="InterPro"/>
</dbReference>
<dbReference type="Pfam" id="PF01844">
    <property type="entry name" value="HNH"/>
    <property type="match status" value="1"/>
</dbReference>
<evidence type="ECO:0000313" key="12">
    <source>
        <dbReference type="EMBL" id="NMJ42452.1"/>
    </source>
</evidence>
<evidence type="ECO:0000256" key="1">
    <source>
        <dbReference type="ARBA" id="ARBA00005446"/>
    </source>
</evidence>
<keyword evidence="7" id="KW-0413">Isomerase</keyword>
<dbReference type="GO" id="GO:0016787">
    <property type="term" value="F:hydrolase activity"/>
    <property type="evidence" value="ECO:0007669"/>
    <property type="project" value="UniProtKB-KW"/>
</dbReference>
<comment type="similarity">
    <text evidence="1">Belongs to the helicase family. RecQ subfamily.</text>
</comment>
<dbReference type="GO" id="GO:0003677">
    <property type="term" value="F:DNA binding"/>
    <property type="evidence" value="ECO:0007669"/>
    <property type="project" value="UniProtKB-KW"/>
</dbReference>
<evidence type="ECO:0000256" key="8">
    <source>
        <dbReference type="ARBA" id="ARBA00034617"/>
    </source>
</evidence>
<keyword evidence="6" id="KW-0238">DNA-binding</keyword>
<sequence length="572" mass="63300">MTADWEIARRTVLRRDGHQCVQCGSDLEADGAHVHHLLPRASGGTDEPANLISLCPMCHAAVHPHLGAGLARRLLQRAAVRLAHWLDTEGRLARETGYLGPALSLFGLDAFRPAQIDVVEAALRGRSLLLVSPTGSGKSLAFQVPAVLTPGLCLVVSPLKALMSDQVSGLLRRRIPATFMNSDLSSEEKQLRLDLLTKGSFKFLYLAPERFFGANERELALLRALRPAYLVVDEAHCIDRWGRDFRPEYGRLREVREQLGNPPVLAFTATAGRETQTRILASLGAGEGDVFVHGANRPNITFLRRRVRQDARPAFVAELLRLADAIGVKSMVFVPTRKIGDALSAALETQGVATPFFHGQLRTQEKEDLLQRFGGRLEPKLSRIICTNAFGMGVDIPDVRLVIHWQHPASPEDYLQEFGRAGRNGQRSVAVLLTDPKPDGPALSLLDFMAGLTVEEAKVTAGERAELLTQKRRLSRQMQTFAFDRSCFRDALLSYFGEARARPRRPLALRIIDWAFAKHGARAETGVCCDVCHARRCSPEDHVRFVCEAIGAPRPSATRIGSHARQSRRWRS</sequence>
<evidence type="ECO:0000313" key="13">
    <source>
        <dbReference type="Proteomes" id="UP000548582"/>
    </source>
</evidence>
<feature type="domain" description="Helicase C-terminal" evidence="11">
    <location>
        <begin position="318"/>
        <end position="475"/>
    </location>
</feature>
<dbReference type="InterPro" id="IPR003615">
    <property type="entry name" value="HNH_nuc"/>
</dbReference>
<dbReference type="PANTHER" id="PTHR13710:SF105">
    <property type="entry name" value="ATP-DEPENDENT DNA HELICASE Q1"/>
    <property type="match status" value="1"/>
</dbReference>
<feature type="domain" description="Helicase ATP-binding" evidence="10">
    <location>
        <begin position="119"/>
        <end position="289"/>
    </location>
</feature>
<dbReference type="CDD" id="cd17920">
    <property type="entry name" value="DEXHc_RecQ"/>
    <property type="match status" value="1"/>
</dbReference>